<feature type="non-terminal residue" evidence="1">
    <location>
        <position position="315"/>
    </location>
</feature>
<feature type="non-terminal residue" evidence="1">
    <location>
        <position position="1"/>
    </location>
</feature>
<gene>
    <name evidence="1" type="ORF">METZ01_LOCUS357141</name>
</gene>
<organism evidence="1">
    <name type="scientific">marine metagenome</name>
    <dbReference type="NCBI Taxonomy" id="408172"/>
    <lineage>
        <taxon>unclassified sequences</taxon>
        <taxon>metagenomes</taxon>
        <taxon>ecological metagenomes</taxon>
    </lineage>
</organism>
<dbReference type="AlphaFoldDB" id="A0A382S4W4"/>
<proteinExistence type="predicted"/>
<reference evidence="1" key="1">
    <citation type="submission" date="2018-05" db="EMBL/GenBank/DDBJ databases">
        <authorList>
            <person name="Lanie J.A."/>
            <person name="Ng W.-L."/>
            <person name="Kazmierczak K.M."/>
            <person name="Andrzejewski T.M."/>
            <person name="Davidsen T.M."/>
            <person name="Wayne K.J."/>
            <person name="Tettelin H."/>
            <person name="Glass J.I."/>
            <person name="Rusch D."/>
            <person name="Podicherti R."/>
            <person name="Tsui H.-C.T."/>
            <person name="Winkler M.E."/>
        </authorList>
    </citation>
    <scope>NUCLEOTIDE SEQUENCE</scope>
</reference>
<dbReference type="EMBL" id="UINC01126049">
    <property type="protein sequence ID" value="SVD04287.1"/>
    <property type="molecule type" value="Genomic_DNA"/>
</dbReference>
<protein>
    <submittedName>
        <fullName evidence="1">Uncharacterized protein</fullName>
    </submittedName>
</protein>
<accession>A0A382S4W4</accession>
<sequence length="315" mass="32003">TIRNSVKTNAGGLVLQGSANAHGMQLYWSGGAYGFLDGAWAGWDIRKAVNGNLEAWVGNAGFICACEGSVAAHCCVVAPILCATSYAKIGATCVCTHGGTGRLKLHGSGDNYLLVGPHNDNGWAYIESTNNANGFYFGTNQGNFLFDDGFLGSYNDGEVDVGFGGNRFRCGSFTQNVSADNILLAGGVTSGSTIGTTGNICTSGGIICGPTVCGVSWVCGGCVCATQGGWSLRTGGCIYAAGCVRGEVSVCSNGFLHAGTYVSAATYMQASSYVQASSHMCAGSYICAGGNLTVNGTTALNNTVNISGTTNMNGS</sequence>
<name>A0A382S4W4_9ZZZZ</name>
<evidence type="ECO:0000313" key="1">
    <source>
        <dbReference type="EMBL" id="SVD04287.1"/>
    </source>
</evidence>